<dbReference type="GO" id="GO:0015935">
    <property type="term" value="C:small ribosomal subunit"/>
    <property type="evidence" value="ECO:0007669"/>
    <property type="project" value="InterPro"/>
</dbReference>
<evidence type="ECO:0000256" key="2">
    <source>
        <dbReference type="ARBA" id="ARBA00022730"/>
    </source>
</evidence>
<protein>
    <recommendedName>
        <fullName evidence="6">Small ribosomal subunit protein uS19c</fullName>
    </recommendedName>
</protein>
<name>A0A679EJS2_9CRYP</name>
<keyword evidence="3" id="KW-0694">RNA-binding</keyword>
<evidence type="ECO:0000313" key="8">
    <source>
        <dbReference type="EMBL" id="BBQ05362.1"/>
    </source>
</evidence>
<dbReference type="GO" id="GO:0005737">
    <property type="term" value="C:cytoplasm"/>
    <property type="evidence" value="ECO:0007669"/>
    <property type="project" value="UniProtKB-ARBA"/>
</dbReference>
<keyword evidence="5 7" id="KW-0687">Ribonucleoprotein</keyword>
<dbReference type="GO" id="GO:0019843">
    <property type="term" value="F:rRNA binding"/>
    <property type="evidence" value="ECO:0007669"/>
    <property type="project" value="UniProtKB-KW"/>
</dbReference>
<comment type="similarity">
    <text evidence="1 7">Belongs to the universal ribosomal protein uS19 family.</text>
</comment>
<dbReference type="InterPro" id="IPR002222">
    <property type="entry name" value="Ribosomal_uS19"/>
</dbReference>
<dbReference type="Gene3D" id="3.30.860.10">
    <property type="entry name" value="30s Ribosomal Protein S19, Chain A"/>
    <property type="match status" value="1"/>
</dbReference>
<dbReference type="HAMAP" id="MF_00531">
    <property type="entry name" value="Ribosomal_uS19"/>
    <property type="match status" value="1"/>
</dbReference>
<evidence type="ECO:0000256" key="1">
    <source>
        <dbReference type="ARBA" id="ARBA00007345"/>
    </source>
</evidence>
<dbReference type="PRINTS" id="PR00975">
    <property type="entry name" value="RIBOSOMALS19"/>
</dbReference>
<dbReference type="PANTHER" id="PTHR11880">
    <property type="entry name" value="RIBOSOMAL PROTEIN S19P FAMILY MEMBER"/>
    <property type="match status" value="1"/>
</dbReference>
<keyword evidence="8" id="KW-0496">Mitochondrion</keyword>
<organism evidence="8">
    <name type="scientific">Hemiarma marina</name>
    <dbReference type="NCBI Taxonomy" id="1848298"/>
    <lineage>
        <taxon>Eukaryota</taxon>
        <taxon>Cryptophyceae</taxon>
        <taxon>Cyathomonadacea</taxon>
        <taxon>Goniomonadaceae</taxon>
    </lineage>
</organism>
<reference evidence="8" key="1">
    <citation type="submission" date="2019-12" db="EMBL/GenBank/DDBJ databases">
        <title>Mitochondrial genomes of Hemiarma marina and Leucocryptos marina revised the evolution of cytochrome c maturation in Cryptista.</title>
        <authorList>
            <person name="Nishimura Y."/>
            <person name="Kume K."/>
            <person name="Sonehara K."/>
            <person name="Tanifuji G."/>
            <person name="Shiratori T."/>
            <person name="Ishida K."/>
            <person name="Hashimoto T."/>
            <person name="Inagaki Y."/>
            <person name="Ohkuma M."/>
        </authorList>
    </citation>
    <scope>NUCLEOTIDE SEQUENCE</scope>
    <source>
        <strain evidence="8">SRT149</strain>
    </source>
</reference>
<dbReference type="GO" id="GO:0006412">
    <property type="term" value="P:translation"/>
    <property type="evidence" value="ECO:0007669"/>
    <property type="project" value="InterPro"/>
</dbReference>
<dbReference type="AlphaFoldDB" id="A0A679EJS2"/>
<dbReference type="GO" id="GO:0003735">
    <property type="term" value="F:structural constituent of ribosome"/>
    <property type="evidence" value="ECO:0007669"/>
    <property type="project" value="InterPro"/>
</dbReference>
<keyword evidence="4 7" id="KW-0689">Ribosomal protein</keyword>
<dbReference type="InterPro" id="IPR005732">
    <property type="entry name" value="Ribosomal_uS19_bac-type"/>
</dbReference>
<gene>
    <name evidence="8" type="primary">rps19</name>
</gene>
<dbReference type="PANTHER" id="PTHR11880:SF8">
    <property type="entry name" value="SMALL RIBOSOMAL SUBUNIT PROTEIN US19M"/>
    <property type="match status" value="1"/>
</dbReference>
<sequence length="79" mass="8952">MARSVWKGPYVSASLMEKKPEKTWSRRSVILPQWVGETIAVHNGKKFIPVEITEEKVGLRLGSFAPTRKSAVFPAKRKK</sequence>
<proteinExistence type="inferred from homology"/>
<dbReference type="PIRSF" id="PIRSF002144">
    <property type="entry name" value="Ribosomal_S19"/>
    <property type="match status" value="1"/>
</dbReference>
<accession>A0A679EJS2</accession>
<evidence type="ECO:0000256" key="5">
    <source>
        <dbReference type="ARBA" id="ARBA00023274"/>
    </source>
</evidence>
<evidence type="ECO:0000256" key="4">
    <source>
        <dbReference type="ARBA" id="ARBA00022980"/>
    </source>
</evidence>
<dbReference type="InterPro" id="IPR023575">
    <property type="entry name" value="Ribosomal_uS19_SF"/>
</dbReference>
<geneLocation type="mitochondrion" evidence="8"/>
<dbReference type="SUPFAM" id="SSF54570">
    <property type="entry name" value="Ribosomal protein S19"/>
    <property type="match status" value="1"/>
</dbReference>
<dbReference type="EMBL" id="LC515367">
    <property type="protein sequence ID" value="BBQ05362.1"/>
    <property type="molecule type" value="Genomic_DNA"/>
</dbReference>
<evidence type="ECO:0000256" key="6">
    <source>
        <dbReference type="ARBA" id="ARBA00035253"/>
    </source>
</evidence>
<dbReference type="GO" id="GO:0000028">
    <property type="term" value="P:ribosomal small subunit assembly"/>
    <property type="evidence" value="ECO:0007669"/>
    <property type="project" value="TreeGrafter"/>
</dbReference>
<evidence type="ECO:0000256" key="7">
    <source>
        <dbReference type="RuleBase" id="RU003485"/>
    </source>
</evidence>
<keyword evidence="2" id="KW-0699">rRNA-binding</keyword>
<dbReference type="NCBIfam" id="TIGR01050">
    <property type="entry name" value="rpsS_bact"/>
    <property type="match status" value="1"/>
</dbReference>
<evidence type="ECO:0000256" key="3">
    <source>
        <dbReference type="ARBA" id="ARBA00022884"/>
    </source>
</evidence>
<dbReference type="Pfam" id="PF00203">
    <property type="entry name" value="Ribosomal_S19"/>
    <property type="match status" value="1"/>
</dbReference>